<feature type="transmembrane region" description="Helical" evidence="1">
    <location>
        <begin position="448"/>
        <end position="469"/>
    </location>
</feature>
<evidence type="ECO:0008006" key="3">
    <source>
        <dbReference type="Google" id="ProtNLM"/>
    </source>
</evidence>
<keyword evidence="1" id="KW-0812">Transmembrane</keyword>
<dbReference type="InterPro" id="IPR018650">
    <property type="entry name" value="STSV1_Orf64"/>
</dbReference>
<organism evidence="2">
    <name type="scientific">Thermogemmatispora argillosa</name>
    <dbReference type="NCBI Taxonomy" id="2045280"/>
    <lineage>
        <taxon>Bacteria</taxon>
        <taxon>Bacillati</taxon>
        <taxon>Chloroflexota</taxon>
        <taxon>Ktedonobacteria</taxon>
        <taxon>Thermogemmatisporales</taxon>
        <taxon>Thermogemmatisporaceae</taxon>
        <taxon>Thermogemmatispora</taxon>
    </lineage>
</organism>
<dbReference type="AlphaFoldDB" id="A0A455T3J6"/>
<feature type="transmembrane region" description="Helical" evidence="1">
    <location>
        <begin position="163"/>
        <end position="186"/>
    </location>
</feature>
<dbReference type="EMBL" id="AP019377">
    <property type="protein sequence ID" value="BBH93979.1"/>
    <property type="molecule type" value="Genomic_DNA"/>
</dbReference>
<keyword evidence="1" id="KW-0472">Membrane</keyword>
<gene>
    <name evidence="2" type="ORF">KTA_21780</name>
</gene>
<protein>
    <recommendedName>
        <fullName evidence="3">DUF2079 domain-containing protein</fullName>
    </recommendedName>
</protein>
<feature type="transmembrane region" description="Helical" evidence="1">
    <location>
        <begin position="130"/>
        <end position="151"/>
    </location>
</feature>
<sequence>MKLFSLRAQTWLAWGLVVLATLIYFLEMSHQAVLRYDTFKATAFDLGNYDQAIWNTLHGRPFQFTNQAIDWYGPPTRLGVHFEPILLLLALLYLIRSDPRTLLVFQTLVLALGSFPIFLLARYYLPRWPLLAVLCVVAYLLAPDLLGLNIFDFHAVSLATPLLLYALLALTYRRYVLLVLCCFLAASCKEDVPLAIGLLGLLMIWRYRLPRLGLTLFIGGFLWSALAFGVIIPHFFPGQQANNFWYRYETLGSSPGAAIVNLLLHPWLLFTTFLTIERFYYLASLVRNTGFLALLAPEWLIPTLPSLAVNILNTNPALYSGVYHYNAAIIPFVAIAGIIGLRRFLGLWASWRGEPLPPLELMVPERGKESAQGETGARASATPGGRLWLVRLMERLPEARRQALRAWGDNCYWRLRKWALRLLRPAWWCRQWQRFCARMIPLARQISLPRLQGCIILWILLLIVVNYVAEASILNSFWADHEPGSREQHIEQLLAMIPPDASVSAGDNLNPHLSERQRLAVFPSFTGTIDGKQYTVDYIIVDLNAVFPEDRASTIEILNRLTASGQFRLIARAEGVVLLKRNSS</sequence>
<feature type="transmembrane region" description="Helical" evidence="1">
    <location>
        <begin position="288"/>
        <end position="311"/>
    </location>
</feature>
<evidence type="ECO:0000313" key="2">
    <source>
        <dbReference type="EMBL" id="BBH93979.1"/>
    </source>
</evidence>
<feature type="transmembrane region" description="Helical" evidence="1">
    <location>
        <begin position="12"/>
        <end position="30"/>
    </location>
</feature>
<name>A0A455T3J6_9CHLR</name>
<reference evidence="2" key="1">
    <citation type="submission" date="2018-12" db="EMBL/GenBank/DDBJ databases">
        <title>Novel natural products biosynthetic potential of the class Ktedonobacteria.</title>
        <authorList>
            <person name="Zheng Y."/>
            <person name="Saitou A."/>
            <person name="Wang C.M."/>
            <person name="Toyoda A."/>
            <person name="Minakuchi Y."/>
            <person name="Sekiguchi Y."/>
            <person name="Ueda K."/>
            <person name="Takano H."/>
            <person name="Sakai Y."/>
            <person name="Yokota A."/>
            <person name="Yabe S."/>
        </authorList>
    </citation>
    <scope>NUCLEOTIDE SEQUENCE</scope>
    <source>
        <strain evidence="2">A3-2</strain>
    </source>
</reference>
<feature type="transmembrane region" description="Helical" evidence="1">
    <location>
        <begin position="323"/>
        <end position="341"/>
    </location>
</feature>
<dbReference type="Pfam" id="PF09852">
    <property type="entry name" value="DUF2079"/>
    <property type="match status" value="2"/>
</dbReference>
<feature type="transmembrane region" description="Helical" evidence="1">
    <location>
        <begin position="78"/>
        <end position="95"/>
    </location>
</feature>
<evidence type="ECO:0000256" key="1">
    <source>
        <dbReference type="SAM" id="Phobius"/>
    </source>
</evidence>
<accession>A0A455T3J6</accession>
<feature type="transmembrane region" description="Helical" evidence="1">
    <location>
        <begin position="192"/>
        <end position="209"/>
    </location>
</feature>
<feature type="transmembrane region" description="Helical" evidence="1">
    <location>
        <begin position="256"/>
        <end position="276"/>
    </location>
</feature>
<feature type="transmembrane region" description="Helical" evidence="1">
    <location>
        <begin position="216"/>
        <end position="236"/>
    </location>
</feature>
<keyword evidence="1" id="KW-1133">Transmembrane helix</keyword>
<proteinExistence type="predicted"/>
<feature type="transmembrane region" description="Helical" evidence="1">
    <location>
        <begin position="102"/>
        <end position="124"/>
    </location>
</feature>